<keyword evidence="3 5" id="KW-0863">Zinc-finger</keyword>
<dbReference type="GO" id="GO:0030100">
    <property type="term" value="P:regulation of endocytosis"/>
    <property type="evidence" value="ECO:0007669"/>
    <property type="project" value="TreeGrafter"/>
</dbReference>
<gene>
    <name evidence="8" type="ORF">A7U60_g3251</name>
</gene>
<dbReference type="PRINTS" id="PR00405">
    <property type="entry name" value="REVINTRACTNG"/>
</dbReference>
<dbReference type="GO" id="GO:0005096">
    <property type="term" value="F:GTPase activator activity"/>
    <property type="evidence" value="ECO:0007669"/>
    <property type="project" value="UniProtKB-KW"/>
</dbReference>
<keyword evidence="9" id="KW-1185">Reference proteome</keyword>
<feature type="compositionally biased region" description="Low complexity" evidence="6">
    <location>
        <begin position="137"/>
        <end position="147"/>
    </location>
</feature>
<keyword evidence="1" id="KW-0343">GTPase activation</keyword>
<feature type="compositionally biased region" description="Polar residues" evidence="6">
    <location>
        <begin position="148"/>
        <end position="157"/>
    </location>
</feature>
<evidence type="ECO:0000256" key="2">
    <source>
        <dbReference type="ARBA" id="ARBA00022723"/>
    </source>
</evidence>
<evidence type="ECO:0000313" key="9">
    <source>
        <dbReference type="Proteomes" id="UP000757232"/>
    </source>
</evidence>
<dbReference type="PANTHER" id="PTHR46395:SF1">
    <property type="entry name" value="ADP-RIBOSYLATION FACTOR GTPASE-ACTIVATING PROTEIN 1"/>
    <property type="match status" value="1"/>
</dbReference>
<feature type="region of interest" description="Disordered" evidence="6">
    <location>
        <begin position="221"/>
        <end position="259"/>
    </location>
</feature>
<protein>
    <submittedName>
        <fullName evidence="8">ArfGap-domain-containing protein</fullName>
    </submittedName>
</protein>
<dbReference type="GO" id="GO:0032012">
    <property type="term" value="P:regulation of ARF protein signal transduction"/>
    <property type="evidence" value="ECO:0007669"/>
    <property type="project" value="TreeGrafter"/>
</dbReference>
<dbReference type="GO" id="GO:0000139">
    <property type="term" value="C:Golgi membrane"/>
    <property type="evidence" value="ECO:0007669"/>
    <property type="project" value="TreeGrafter"/>
</dbReference>
<organism evidence="8 9">
    <name type="scientific">Sanghuangporus baumii</name>
    <name type="common">Phellinus baumii</name>
    <dbReference type="NCBI Taxonomy" id="108892"/>
    <lineage>
        <taxon>Eukaryota</taxon>
        <taxon>Fungi</taxon>
        <taxon>Dikarya</taxon>
        <taxon>Basidiomycota</taxon>
        <taxon>Agaricomycotina</taxon>
        <taxon>Agaricomycetes</taxon>
        <taxon>Hymenochaetales</taxon>
        <taxon>Hymenochaetaceae</taxon>
        <taxon>Sanghuangporus</taxon>
    </lineage>
</organism>
<feature type="region of interest" description="Disordered" evidence="6">
    <location>
        <begin position="135"/>
        <end position="208"/>
    </location>
</feature>
<dbReference type="InterPro" id="IPR038508">
    <property type="entry name" value="ArfGAP_dom_sf"/>
</dbReference>
<dbReference type="PROSITE" id="PS50115">
    <property type="entry name" value="ARFGAP"/>
    <property type="match status" value="1"/>
</dbReference>
<dbReference type="OrthoDB" id="983479at2759"/>
<name>A0A9Q5I0U5_SANBA</name>
<dbReference type="GO" id="GO:0008270">
    <property type="term" value="F:zinc ion binding"/>
    <property type="evidence" value="ECO:0007669"/>
    <property type="project" value="UniProtKB-KW"/>
</dbReference>
<dbReference type="Gene3D" id="1.10.220.150">
    <property type="entry name" value="Arf GTPase activating protein"/>
    <property type="match status" value="1"/>
</dbReference>
<dbReference type="AlphaFoldDB" id="A0A9Q5I0U5"/>
<dbReference type="EMBL" id="LNZH02000153">
    <property type="protein sequence ID" value="OCB89559.1"/>
    <property type="molecule type" value="Genomic_DNA"/>
</dbReference>
<dbReference type="PANTHER" id="PTHR46395">
    <property type="entry name" value="ADP-RIBOSYLATION FACTOR GTPASE-ACTIVATING PROTEIN 1"/>
    <property type="match status" value="1"/>
</dbReference>
<keyword evidence="4" id="KW-0862">Zinc</keyword>
<dbReference type="Pfam" id="PF01412">
    <property type="entry name" value="ArfGap"/>
    <property type="match status" value="1"/>
</dbReference>
<dbReference type="FunFam" id="1.10.220.150:FF:000014">
    <property type="entry name" value="ADP-ribosylation factor GTPase-activating protein"/>
    <property type="match status" value="1"/>
</dbReference>
<evidence type="ECO:0000256" key="1">
    <source>
        <dbReference type="ARBA" id="ARBA00022468"/>
    </source>
</evidence>
<evidence type="ECO:0000256" key="5">
    <source>
        <dbReference type="PROSITE-ProRule" id="PRU00288"/>
    </source>
</evidence>
<evidence type="ECO:0000259" key="7">
    <source>
        <dbReference type="PROSITE" id="PS50115"/>
    </source>
</evidence>
<evidence type="ECO:0000313" key="8">
    <source>
        <dbReference type="EMBL" id="OCB89559.1"/>
    </source>
</evidence>
<feature type="compositionally biased region" description="Polar residues" evidence="6">
    <location>
        <begin position="240"/>
        <end position="258"/>
    </location>
</feature>
<comment type="caution">
    <text evidence="8">The sequence shown here is derived from an EMBL/GenBank/DDBJ whole genome shotgun (WGS) entry which is preliminary data.</text>
</comment>
<evidence type="ECO:0000256" key="3">
    <source>
        <dbReference type="ARBA" id="ARBA00022771"/>
    </source>
</evidence>
<evidence type="ECO:0000256" key="4">
    <source>
        <dbReference type="ARBA" id="ARBA00022833"/>
    </source>
</evidence>
<dbReference type="SUPFAM" id="SSF57863">
    <property type="entry name" value="ArfGap/RecO-like zinc finger"/>
    <property type="match status" value="1"/>
</dbReference>
<dbReference type="SMART" id="SM00105">
    <property type="entry name" value="ArfGap"/>
    <property type="match status" value="1"/>
</dbReference>
<dbReference type="Proteomes" id="UP000757232">
    <property type="component" value="Unassembled WGS sequence"/>
</dbReference>
<proteinExistence type="predicted"/>
<sequence length="423" mass="44980">MDQAVAKKELQELIKREDLGNKVCIDCSNPNPQWASLSFAVFMCLQCAGVHRGLGVHISFVRSVSMDTWQEEQIRRMKLGGNAPFREFVKSYSPSESGGYRDGMGIQEKYQCWAAAQYKEKLDCELSGKPWSPSLPPLGFSSPQSGSTSPARPSSAQGLRKSRASARSATGSSLRQNSASPASFTNSPGGSTSFSSSVGGSPSPDAQKTANETYFASLGSLNASRPADLPPSQGGRYQGFGSNTPAPPASSQHPSYGLSSAAVPSISELQEHPTAALSKGWSFFSSAIVGATRTVTENVIQPGLERVRDPDFQASLKGYVDKAGKRVTAVGATANQWSKQQLGVDVADKVGGLYDNVKERVVGPGHEGYGALATSHDGDDWNRYDNEEDNFFEDFSSEKQTITQGKAIATMEGSSSTTSAPTA</sequence>
<dbReference type="InterPro" id="IPR001164">
    <property type="entry name" value="ArfGAP_dom"/>
</dbReference>
<reference evidence="8" key="1">
    <citation type="submission" date="2016-06" db="EMBL/GenBank/DDBJ databases">
        <title>Draft Genome sequence of the fungus Inonotus baumii.</title>
        <authorList>
            <person name="Zhu H."/>
            <person name="Lin W."/>
        </authorList>
    </citation>
    <scope>NUCLEOTIDE SEQUENCE</scope>
    <source>
        <strain evidence="8">821</strain>
    </source>
</reference>
<evidence type="ECO:0000256" key="6">
    <source>
        <dbReference type="SAM" id="MobiDB-lite"/>
    </source>
</evidence>
<keyword evidence="2" id="KW-0479">Metal-binding</keyword>
<accession>A0A9Q5I0U5</accession>
<feature type="domain" description="Arf-GAP" evidence="7">
    <location>
        <begin position="8"/>
        <end position="122"/>
    </location>
</feature>
<feature type="compositionally biased region" description="Low complexity" evidence="6">
    <location>
        <begin position="183"/>
        <end position="203"/>
    </location>
</feature>
<dbReference type="InterPro" id="IPR037278">
    <property type="entry name" value="ARFGAP/RecO"/>
</dbReference>
<dbReference type="CDD" id="cd08830">
    <property type="entry name" value="ArfGap_ArfGap1"/>
    <property type="match status" value="1"/>
</dbReference>